<evidence type="ECO:0000256" key="2">
    <source>
        <dbReference type="ARBA" id="ARBA00012652"/>
    </source>
</evidence>
<dbReference type="Pfam" id="PF17390">
    <property type="entry name" value="Bac_rhamnosid_C"/>
    <property type="match status" value="1"/>
</dbReference>
<dbReference type="InterPro" id="IPR008928">
    <property type="entry name" value="6-hairpin_glycosidase_sf"/>
</dbReference>
<feature type="domain" description="Alpha-L-rhamnosidase concanavalin-like" evidence="4">
    <location>
        <begin position="320"/>
        <end position="428"/>
    </location>
</feature>
<feature type="domain" description="Alpha-L-rhamnosidase six-hairpin glycosidase" evidence="6">
    <location>
        <begin position="432"/>
        <end position="797"/>
    </location>
</feature>
<dbReference type="SUPFAM" id="SSF48208">
    <property type="entry name" value="Six-hairpin glycosidases"/>
    <property type="match status" value="1"/>
</dbReference>
<evidence type="ECO:0000259" key="6">
    <source>
        <dbReference type="Pfam" id="PF17389"/>
    </source>
</evidence>
<dbReference type="Gene3D" id="1.50.10.10">
    <property type="match status" value="1"/>
</dbReference>
<dbReference type="InterPro" id="IPR013737">
    <property type="entry name" value="Bac_rhamnosid_N"/>
</dbReference>
<sequence length="883" mass="96703">MTKPTHLRVEHLDDAVLGTDRIRPRLSWWLPAGSARQSAFRIRTRTWDSGRLEGDSGVLVPYPGPEPAPGERVTWQVKVWTDRGESDWSEPAFWETLPFTPDASLTARWIEPAEAEPAEAGQRPAHLLRHEFTLDAAPVRARVHATAHGLYELYVNGVRVGDHELSPGFTAYRSRLHVQTYDVTGLLRRGANVIGAVLSDGWFRGRTGFHRVPDGYGTRTALWAVLRCEADEATTEIATGPGWLSRPSEIVAADLMDGQASDLTQALEGWAETGLDISGWAAADVAEGRLYADPDRLTTSPAPPVRRVEELPAVAVTMPGPGVHVVDFGQNLNGWVRLSDLGPRGTELTLTHGESLDSDGDVTTAHLDAVDAGSGETFGVGQIDRVISAGRAQDVFEPRHTTHGFRYVRVEGHPGPLAAEAVHAVVVHSDLRRTGWFRCSDDMLNRLHEAAVWSFRGNACDVPTDCPTRERAGFTGDWQIFTPAAAFLYDVAGFSAKWLADLAADQWPDGRVPNWAPEPGLARHSDPTYAYMNGSAGWGDAAVIVPSLIHQLYGDEQILAEQYASMVRWVDFAAGAARDARFGERVAARPEPAPHERFLWDSGFHWGEWLEPEQDDDVPFYAQDQGIVATAYLYHSSLLLSRAAAVVGRQQDADHYGAYARQVRDAWRTEFIRPDGRLARDTQATYVRALAFGLVPEELRAATAERLVELVREAGDHPGTGFLATPHLLPVLADTGHLDVAYDLLLQDSTPSWLGMIKRGATTIWENWEGTAPDGSVTTSLNHYSKGAVVSFLHRYVAGISPREDAPGYRHFDVRPRPGGGLTAAEAEFDSVRGRIAVRWRIDGGRFHLDLTVPPTASATVVLPDGTTGEAAPGDHHFTCAMN</sequence>
<feature type="domain" description="Alpha-L-rhamnosidase C-terminal" evidence="7">
    <location>
        <begin position="799"/>
        <end position="872"/>
    </location>
</feature>
<evidence type="ECO:0000259" key="7">
    <source>
        <dbReference type="Pfam" id="PF17390"/>
    </source>
</evidence>
<dbReference type="PANTHER" id="PTHR33307">
    <property type="entry name" value="ALPHA-RHAMNOSIDASE (EUROFUNG)"/>
    <property type="match status" value="1"/>
</dbReference>
<comment type="catalytic activity">
    <reaction evidence="1">
        <text>Hydrolysis of terminal non-reducing alpha-L-rhamnose residues in alpha-L-rhamnosides.</text>
        <dbReference type="EC" id="3.2.1.40"/>
    </reaction>
</comment>
<evidence type="ECO:0000259" key="5">
    <source>
        <dbReference type="Pfam" id="PF08531"/>
    </source>
</evidence>
<name>A0ABU4L6L3_9ACTN</name>
<dbReference type="Pfam" id="PF25788">
    <property type="entry name" value="Ig_Rha78A_N"/>
    <property type="match status" value="1"/>
</dbReference>
<dbReference type="GO" id="GO:0016787">
    <property type="term" value="F:hydrolase activity"/>
    <property type="evidence" value="ECO:0007669"/>
    <property type="project" value="UniProtKB-KW"/>
</dbReference>
<dbReference type="InterPro" id="IPR035396">
    <property type="entry name" value="Bac_rhamnosid6H"/>
</dbReference>
<dbReference type="InterPro" id="IPR016007">
    <property type="entry name" value="Alpha_rhamnosid"/>
</dbReference>
<protein>
    <recommendedName>
        <fullName evidence="2">alpha-L-rhamnosidase</fullName>
        <ecNumber evidence="2">3.2.1.40</ecNumber>
    </recommendedName>
</protein>
<dbReference type="PIRSF" id="PIRSF010631">
    <property type="entry name" value="A-rhamnsds"/>
    <property type="match status" value="1"/>
</dbReference>
<evidence type="ECO:0000313" key="9">
    <source>
        <dbReference type="Proteomes" id="UP001271723"/>
    </source>
</evidence>
<evidence type="ECO:0000256" key="3">
    <source>
        <dbReference type="ARBA" id="ARBA00022801"/>
    </source>
</evidence>
<dbReference type="EMBL" id="JARAVY010000008">
    <property type="protein sequence ID" value="MDX2911323.1"/>
    <property type="molecule type" value="Genomic_DNA"/>
</dbReference>
<dbReference type="InterPro" id="IPR013783">
    <property type="entry name" value="Ig-like_fold"/>
</dbReference>
<keyword evidence="3 8" id="KW-0378">Hydrolase</keyword>
<evidence type="ECO:0000313" key="8">
    <source>
        <dbReference type="EMBL" id="MDX2911323.1"/>
    </source>
</evidence>
<reference evidence="8 9" key="1">
    <citation type="journal article" date="2023" name="Microb. Genom.">
        <title>Mesoterricola silvestris gen. nov., sp. nov., Mesoterricola sediminis sp. nov., Geothrix oryzae sp. nov., Geothrix edaphica sp. nov., Geothrix rubra sp. nov., and Geothrix limicola sp. nov., six novel members of Acidobacteriota isolated from soils.</title>
        <authorList>
            <person name="Weisberg A.J."/>
            <person name="Pearce E."/>
            <person name="Kramer C.G."/>
            <person name="Chang J.H."/>
            <person name="Clarke C.R."/>
        </authorList>
    </citation>
    <scope>NUCLEOTIDE SEQUENCE [LARGE SCALE GENOMIC DNA]</scope>
    <source>
        <strain evidence="8 9">NRRL_B-2795</strain>
    </source>
</reference>
<dbReference type="InterPro" id="IPR035398">
    <property type="entry name" value="Bac_rhamnosid_C"/>
</dbReference>
<keyword evidence="9" id="KW-1185">Reference proteome</keyword>
<evidence type="ECO:0000256" key="1">
    <source>
        <dbReference type="ARBA" id="ARBA00001445"/>
    </source>
</evidence>
<gene>
    <name evidence="8" type="ORF">PV517_21820</name>
</gene>
<dbReference type="Gene3D" id="2.60.420.10">
    <property type="entry name" value="Maltose phosphorylase, domain 3"/>
    <property type="match status" value="1"/>
</dbReference>
<feature type="domain" description="Bacterial alpha-L-rhamnosidase N-terminal" evidence="5">
    <location>
        <begin position="138"/>
        <end position="309"/>
    </location>
</feature>
<organism evidence="8 9">
    <name type="scientific">Streptomyces griseiscabiei</name>
    <dbReference type="NCBI Taxonomy" id="2993540"/>
    <lineage>
        <taxon>Bacteria</taxon>
        <taxon>Bacillati</taxon>
        <taxon>Actinomycetota</taxon>
        <taxon>Actinomycetes</taxon>
        <taxon>Kitasatosporales</taxon>
        <taxon>Streptomycetaceae</taxon>
        <taxon>Streptomyces</taxon>
    </lineage>
</organism>
<dbReference type="Pfam" id="PF05592">
    <property type="entry name" value="Bac_rhamnosid"/>
    <property type="match status" value="1"/>
</dbReference>
<dbReference type="EC" id="3.2.1.40" evidence="2"/>
<dbReference type="InterPro" id="IPR012341">
    <property type="entry name" value="6hp_glycosidase-like_sf"/>
</dbReference>
<evidence type="ECO:0000259" key="4">
    <source>
        <dbReference type="Pfam" id="PF05592"/>
    </source>
</evidence>
<dbReference type="Pfam" id="PF17389">
    <property type="entry name" value="Bac_rhamnosid6H"/>
    <property type="match status" value="1"/>
</dbReference>
<dbReference type="Proteomes" id="UP001271723">
    <property type="component" value="Unassembled WGS sequence"/>
</dbReference>
<dbReference type="Gene3D" id="2.60.40.10">
    <property type="entry name" value="Immunoglobulins"/>
    <property type="match status" value="1"/>
</dbReference>
<dbReference type="SUPFAM" id="SSF49785">
    <property type="entry name" value="Galactose-binding domain-like"/>
    <property type="match status" value="1"/>
</dbReference>
<comment type="caution">
    <text evidence="8">The sequence shown here is derived from an EMBL/GenBank/DDBJ whole genome shotgun (WGS) entry which is preliminary data.</text>
</comment>
<dbReference type="InterPro" id="IPR008979">
    <property type="entry name" value="Galactose-bd-like_sf"/>
</dbReference>
<dbReference type="RefSeq" id="WP_086763286.1">
    <property type="nucleotide sequence ID" value="NZ_JAGJBZ010000002.1"/>
</dbReference>
<proteinExistence type="predicted"/>
<accession>A0ABU4L6L3</accession>
<dbReference type="PANTHER" id="PTHR33307:SF6">
    <property type="entry name" value="ALPHA-RHAMNOSIDASE (EUROFUNG)-RELATED"/>
    <property type="match status" value="1"/>
</dbReference>
<dbReference type="Gene3D" id="2.60.120.260">
    <property type="entry name" value="Galactose-binding domain-like"/>
    <property type="match status" value="2"/>
</dbReference>
<dbReference type="InterPro" id="IPR008902">
    <property type="entry name" value="Rhamnosid_concanavalin"/>
</dbReference>
<dbReference type="Pfam" id="PF08531">
    <property type="entry name" value="Bac_rhamnosid_N"/>
    <property type="match status" value="1"/>
</dbReference>